<dbReference type="RefSeq" id="WP_044895369.1">
    <property type="nucleotide sequence ID" value="NZ_CP017703.1"/>
</dbReference>
<evidence type="ECO:0000256" key="2">
    <source>
        <dbReference type="ARBA" id="ARBA00023125"/>
    </source>
</evidence>
<dbReference type="Gene3D" id="1.10.10.10">
    <property type="entry name" value="Winged helix-like DNA-binding domain superfamily/Winged helix DNA-binding domain"/>
    <property type="match status" value="1"/>
</dbReference>
<dbReference type="SMART" id="SM00895">
    <property type="entry name" value="FCD"/>
    <property type="match status" value="1"/>
</dbReference>
<dbReference type="AlphaFoldDB" id="A0A223E5W0"/>
<organism evidence="5 6">
    <name type="scientific">Aeribacillus pallidus</name>
    <dbReference type="NCBI Taxonomy" id="33936"/>
    <lineage>
        <taxon>Bacteria</taxon>
        <taxon>Bacillati</taxon>
        <taxon>Bacillota</taxon>
        <taxon>Bacilli</taxon>
        <taxon>Bacillales</taxon>
        <taxon>Bacillaceae</taxon>
        <taxon>Aeribacillus</taxon>
    </lineage>
</organism>
<dbReference type="SUPFAM" id="SSF48008">
    <property type="entry name" value="GntR ligand-binding domain-like"/>
    <property type="match status" value="1"/>
</dbReference>
<dbReference type="GO" id="GO:0003700">
    <property type="term" value="F:DNA-binding transcription factor activity"/>
    <property type="evidence" value="ECO:0007669"/>
    <property type="project" value="InterPro"/>
</dbReference>
<dbReference type="PANTHER" id="PTHR43537:SF5">
    <property type="entry name" value="UXU OPERON TRANSCRIPTIONAL REGULATOR"/>
    <property type="match status" value="1"/>
</dbReference>
<dbReference type="PROSITE" id="PS50949">
    <property type="entry name" value="HTH_GNTR"/>
    <property type="match status" value="1"/>
</dbReference>
<evidence type="ECO:0000256" key="1">
    <source>
        <dbReference type="ARBA" id="ARBA00023015"/>
    </source>
</evidence>
<keyword evidence="2" id="KW-0238">DNA-binding</keyword>
<dbReference type="CDD" id="cd07377">
    <property type="entry name" value="WHTH_GntR"/>
    <property type="match status" value="1"/>
</dbReference>
<proteinExistence type="predicted"/>
<evidence type="ECO:0000313" key="5">
    <source>
        <dbReference type="EMBL" id="ASS90662.1"/>
    </source>
</evidence>
<dbReference type="Pfam" id="PF07729">
    <property type="entry name" value="FCD"/>
    <property type="match status" value="1"/>
</dbReference>
<dbReference type="InterPro" id="IPR000524">
    <property type="entry name" value="Tscrpt_reg_HTH_GntR"/>
</dbReference>
<evidence type="ECO:0000259" key="4">
    <source>
        <dbReference type="PROSITE" id="PS50949"/>
    </source>
</evidence>
<evidence type="ECO:0000313" key="6">
    <source>
        <dbReference type="Proteomes" id="UP000214606"/>
    </source>
</evidence>
<dbReference type="PRINTS" id="PR00035">
    <property type="entry name" value="HTHGNTR"/>
</dbReference>
<accession>A0A223E5W0</accession>
<dbReference type="Pfam" id="PF00392">
    <property type="entry name" value="GntR"/>
    <property type="match status" value="1"/>
</dbReference>
<dbReference type="EMBL" id="CP017703">
    <property type="protein sequence ID" value="ASS90662.1"/>
    <property type="molecule type" value="Genomic_DNA"/>
</dbReference>
<dbReference type="Gene3D" id="1.20.120.530">
    <property type="entry name" value="GntR ligand-binding domain-like"/>
    <property type="match status" value="1"/>
</dbReference>
<keyword evidence="1" id="KW-0805">Transcription regulation</keyword>
<gene>
    <name evidence="5" type="ORF">AP3564_10925</name>
</gene>
<dbReference type="KEGG" id="apak:AP3564_10925"/>
<keyword evidence="3" id="KW-0804">Transcription</keyword>
<sequence>MKIERKKISSQVLEELKKMIKENKFAPNQPLPSENELAMMFGVSRAPVREALSVLAASGIIESRQGGRSYIKQVDLSNMLEPITFEMIPIDQIYELLEMRIIMETQAASLAAIRHDEKALTLMEKALENFYMTITNPNEVGDQADVEFHKQIVHASRNRFLIQTFENIDELYRKSIAFSLKKNIGLTAKRIQVYEEHQKIFLAIKDRDEKQAAIAMKVHLENVMSKFKALEQ</sequence>
<dbReference type="InterPro" id="IPR008920">
    <property type="entry name" value="TF_FadR/GntR_C"/>
</dbReference>
<feature type="domain" description="HTH gntR-type" evidence="4">
    <location>
        <begin position="6"/>
        <end position="74"/>
    </location>
</feature>
<evidence type="ECO:0000256" key="3">
    <source>
        <dbReference type="ARBA" id="ARBA00023163"/>
    </source>
</evidence>
<name>A0A223E5W0_9BACI</name>
<dbReference type="InterPro" id="IPR036388">
    <property type="entry name" value="WH-like_DNA-bd_sf"/>
</dbReference>
<dbReference type="InterPro" id="IPR011711">
    <property type="entry name" value="GntR_C"/>
</dbReference>
<dbReference type="InterPro" id="IPR036390">
    <property type="entry name" value="WH_DNA-bd_sf"/>
</dbReference>
<dbReference type="GO" id="GO:0003677">
    <property type="term" value="F:DNA binding"/>
    <property type="evidence" value="ECO:0007669"/>
    <property type="project" value="UniProtKB-KW"/>
</dbReference>
<protein>
    <submittedName>
        <fullName evidence="5">GntR family transcriptional regulator</fullName>
    </submittedName>
</protein>
<dbReference type="Proteomes" id="UP000214606">
    <property type="component" value="Chromosome"/>
</dbReference>
<dbReference type="SUPFAM" id="SSF46785">
    <property type="entry name" value="Winged helix' DNA-binding domain"/>
    <property type="match status" value="1"/>
</dbReference>
<reference evidence="5 6" key="1">
    <citation type="submission" date="2016-10" db="EMBL/GenBank/DDBJ databases">
        <title>The whole genome sequencing and assembly of Aeribacillus pallidus KCTC3564 strain.</title>
        <authorList>
            <person name="Lee Y.-J."/>
            <person name="Park M.-K."/>
            <person name="Yi H."/>
            <person name="Bahn Y.-S."/>
            <person name="Kim J.F."/>
            <person name="Lee D.-W."/>
        </authorList>
    </citation>
    <scope>NUCLEOTIDE SEQUENCE [LARGE SCALE GENOMIC DNA]</scope>
    <source>
        <strain evidence="5 6">KCTC3564</strain>
    </source>
</reference>
<dbReference type="SMART" id="SM00345">
    <property type="entry name" value="HTH_GNTR"/>
    <property type="match status" value="1"/>
</dbReference>
<dbReference type="PANTHER" id="PTHR43537">
    <property type="entry name" value="TRANSCRIPTIONAL REGULATOR, GNTR FAMILY"/>
    <property type="match status" value="1"/>
</dbReference>